<accession>A0ABQ6Z5C0</accession>
<keyword evidence="6" id="KW-1003">Cell membrane</keyword>
<evidence type="ECO:0000313" key="9">
    <source>
        <dbReference type="Proteomes" id="UP000788419"/>
    </source>
</evidence>
<dbReference type="RefSeq" id="WP_162410928.1">
    <property type="nucleotide sequence ID" value="NZ_PDWN01000012.1"/>
</dbReference>
<gene>
    <name evidence="8" type="ORF">CSC65_12510</name>
</gene>
<dbReference type="PANTHER" id="PTHR23427">
    <property type="entry name" value="SURFEIT LOCUS PROTEIN"/>
    <property type="match status" value="1"/>
</dbReference>
<dbReference type="Proteomes" id="UP000788419">
    <property type="component" value="Unassembled WGS sequence"/>
</dbReference>
<protein>
    <recommendedName>
        <fullName evidence="6">SURF1-like protein</fullName>
    </recommendedName>
</protein>
<evidence type="ECO:0000256" key="5">
    <source>
        <dbReference type="ARBA" id="ARBA00023136"/>
    </source>
</evidence>
<evidence type="ECO:0000256" key="3">
    <source>
        <dbReference type="ARBA" id="ARBA00022692"/>
    </source>
</evidence>
<evidence type="ECO:0000256" key="4">
    <source>
        <dbReference type="ARBA" id="ARBA00022989"/>
    </source>
</evidence>
<evidence type="ECO:0000256" key="1">
    <source>
        <dbReference type="ARBA" id="ARBA00004370"/>
    </source>
</evidence>
<keyword evidence="3 6" id="KW-0812">Transmembrane</keyword>
<comment type="subcellular location">
    <subcellularLocation>
        <location evidence="6">Cell membrane</location>
        <topology evidence="6">Multi-pass membrane protein</topology>
    </subcellularLocation>
    <subcellularLocation>
        <location evidence="1">Membrane</location>
    </subcellularLocation>
</comment>
<reference evidence="8 9" key="1">
    <citation type="submission" date="2017-10" db="EMBL/GenBank/DDBJ databases">
        <title>Whole genome sequencing of members of genus Pseudoxanthomonas.</title>
        <authorList>
            <person name="Kumar S."/>
            <person name="Bansal K."/>
            <person name="Kaur A."/>
            <person name="Patil P."/>
            <person name="Sharma S."/>
            <person name="Patil P.B."/>
        </authorList>
    </citation>
    <scope>NUCLEOTIDE SEQUENCE [LARGE SCALE GENOMIC DNA]</scope>
    <source>
        <strain evidence="8 9">DSM 17801</strain>
    </source>
</reference>
<evidence type="ECO:0000256" key="6">
    <source>
        <dbReference type="RuleBase" id="RU363076"/>
    </source>
</evidence>
<dbReference type="PROSITE" id="PS50895">
    <property type="entry name" value="SURF1"/>
    <property type="match status" value="1"/>
</dbReference>
<proteinExistence type="inferred from homology"/>
<organism evidence="8 9">
    <name type="scientific">Pseudoxanthomonas daejeonensis</name>
    <dbReference type="NCBI Taxonomy" id="266062"/>
    <lineage>
        <taxon>Bacteria</taxon>
        <taxon>Pseudomonadati</taxon>
        <taxon>Pseudomonadota</taxon>
        <taxon>Gammaproteobacteria</taxon>
        <taxon>Lysobacterales</taxon>
        <taxon>Lysobacteraceae</taxon>
        <taxon>Pseudoxanthomonas</taxon>
    </lineage>
</organism>
<keyword evidence="5 6" id="KW-0472">Membrane</keyword>
<dbReference type="CDD" id="cd06662">
    <property type="entry name" value="SURF1"/>
    <property type="match status" value="1"/>
</dbReference>
<keyword evidence="4 6" id="KW-1133">Transmembrane helix</keyword>
<feature type="transmembrane region" description="Helical" evidence="6">
    <location>
        <begin position="25"/>
        <end position="47"/>
    </location>
</feature>
<name>A0ABQ6Z5C0_9GAMM</name>
<dbReference type="Pfam" id="PF02104">
    <property type="entry name" value="SURF1"/>
    <property type="match status" value="1"/>
</dbReference>
<dbReference type="EMBL" id="PDWN01000012">
    <property type="protein sequence ID" value="KAF1693260.1"/>
    <property type="molecule type" value="Genomic_DNA"/>
</dbReference>
<feature type="region of interest" description="Disordered" evidence="7">
    <location>
        <begin position="1"/>
        <end position="22"/>
    </location>
</feature>
<feature type="transmembrane region" description="Helical" evidence="6">
    <location>
        <begin position="228"/>
        <end position="250"/>
    </location>
</feature>
<dbReference type="PANTHER" id="PTHR23427:SF2">
    <property type="entry name" value="SURFEIT LOCUS PROTEIN 1"/>
    <property type="match status" value="1"/>
</dbReference>
<keyword evidence="9" id="KW-1185">Reference proteome</keyword>
<dbReference type="InterPro" id="IPR002994">
    <property type="entry name" value="Surf1/Shy1"/>
</dbReference>
<comment type="caution">
    <text evidence="8">The sequence shown here is derived from an EMBL/GenBank/DDBJ whole genome shotgun (WGS) entry which is preliminary data.</text>
</comment>
<evidence type="ECO:0000256" key="2">
    <source>
        <dbReference type="ARBA" id="ARBA00007165"/>
    </source>
</evidence>
<comment type="similarity">
    <text evidence="2 6">Belongs to the SURF1 family.</text>
</comment>
<sequence>MSTRQLPPRSSHASGEVPRPPRSPLAASVLVVAFIAGFLLFAALGAWQVQRLGWKHDLVARVDARIHAPAEPAPDAAAWAASTPKDQEYRHVVLHGAWLPGKDTRVQAVTEAGAGRWLLRPLRREDGSVVLVNLGFVPEDWPLPEPPSGRAAVTGLLRLSEPGGGFLRQNVPAAERWYSRDVEAIALHRGLAPAAPWFVDADAASATQAGTPWPRGGLTVVRFRDNHLGYALTWFALALLVAGGGWRFAVEERRIRRHWRQHTESTDAPGTSAGSRHR</sequence>
<evidence type="ECO:0000256" key="7">
    <source>
        <dbReference type="SAM" id="MobiDB-lite"/>
    </source>
</evidence>
<dbReference type="InterPro" id="IPR045214">
    <property type="entry name" value="Surf1/Surf4"/>
</dbReference>
<evidence type="ECO:0000313" key="8">
    <source>
        <dbReference type="EMBL" id="KAF1693260.1"/>
    </source>
</evidence>